<evidence type="ECO:0000313" key="2">
    <source>
        <dbReference type="EMBL" id="RHN69822.1"/>
    </source>
</evidence>
<keyword evidence="1" id="KW-0812">Transmembrane</keyword>
<reference evidence="3" key="1">
    <citation type="journal article" date="2018" name="Nat. Plants">
        <title>Whole-genome landscape of Medicago truncatula symbiotic genes.</title>
        <authorList>
            <person name="Pecrix Y."/>
            <person name="Staton S.E."/>
            <person name="Sallet E."/>
            <person name="Lelandais-Briere C."/>
            <person name="Moreau S."/>
            <person name="Carrere S."/>
            <person name="Blein T."/>
            <person name="Jardinaud M.F."/>
            <person name="Latrasse D."/>
            <person name="Zouine M."/>
            <person name="Zahm M."/>
            <person name="Kreplak J."/>
            <person name="Mayjonade B."/>
            <person name="Satge C."/>
            <person name="Perez M."/>
            <person name="Cauet S."/>
            <person name="Marande W."/>
            <person name="Chantry-Darmon C."/>
            <person name="Lopez-Roques C."/>
            <person name="Bouchez O."/>
            <person name="Berard A."/>
            <person name="Debelle F."/>
            <person name="Munos S."/>
            <person name="Bendahmane A."/>
            <person name="Berges H."/>
            <person name="Niebel A."/>
            <person name="Buitink J."/>
            <person name="Frugier F."/>
            <person name="Benhamed M."/>
            <person name="Crespi M."/>
            <person name="Gouzy J."/>
            <person name="Gamas P."/>
        </authorList>
    </citation>
    <scope>NUCLEOTIDE SEQUENCE [LARGE SCALE GENOMIC DNA]</scope>
    <source>
        <strain evidence="3">cv. Jemalong A17</strain>
    </source>
</reference>
<feature type="transmembrane region" description="Helical" evidence="1">
    <location>
        <begin position="70"/>
        <end position="93"/>
    </location>
</feature>
<dbReference type="EMBL" id="PSQE01000003">
    <property type="protein sequence ID" value="RHN69822.1"/>
    <property type="molecule type" value="Genomic_DNA"/>
</dbReference>
<evidence type="ECO:0000256" key="1">
    <source>
        <dbReference type="SAM" id="Phobius"/>
    </source>
</evidence>
<dbReference type="AlphaFoldDB" id="A0A396IW87"/>
<organism evidence="2 3">
    <name type="scientific">Medicago truncatula</name>
    <name type="common">Barrel medic</name>
    <name type="synonym">Medicago tribuloides</name>
    <dbReference type="NCBI Taxonomy" id="3880"/>
    <lineage>
        <taxon>Eukaryota</taxon>
        <taxon>Viridiplantae</taxon>
        <taxon>Streptophyta</taxon>
        <taxon>Embryophyta</taxon>
        <taxon>Tracheophyta</taxon>
        <taxon>Spermatophyta</taxon>
        <taxon>Magnoliopsida</taxon>
        <taxon>eudicotyledons</taxon>
        <taxon>Gunneridae</taxon>
        <taxon>Pentapetalae</taxon>
        <taxon>rosids</taxon>
        <taxon>fabids</taxon>
        <taxon>Fabales</taxon>
        <taxon>Fabaceae</taxon>
        <taxon>Papilionoideae</taxon>
        <taxon>50 kb inversion clade</taxon>
        <taxon>NPAAA clade</taxon>
        <taxon>Hologalegina</taxon>
        <taxon>IRL clade</taxon>
        <taxon>Trifolieae</taxon>
        <taxon>Medicago</taxon>
    </lineage>
</organism>
<feature type="transmembrane region" description="Helical" evidence="1">
    <location>
        <begin position="32"/>
        <end position="58"/>
    </location>
</feature>
<gene>
    <name evidence="2" type="ORF">MtrunA17_Chr3g0128931</name>
</gene>
<accession>A0A396IW87</accession>
<name>A0A396IW87_MEDTR</name>
<keyword evidence="1" id="KW-0472">Membrane</keyword>
<dbReference type="Gramene" id="rna18341">
    <property type="protein sequence ID" value="RHN69822.1"/>
    <property type="gene ID" value="gene18341"/>
</dbReference>
<evidence type="ECO:0008006" key="4">
    <source>
        <dbReference type="Google" id="ProtNLM"/>
    </source>
</evidence>
<keyword evidence="1" id="KW-1133">Transmembrane helix</keyword>
<evidence type="ECO:0000313" key="3">
    <source>
        <dbReference type="Proteomes" id="UP000265566"/>
    </source>
</evidence>
<comment type="caution">
    <text evidence="2">The sequence shown here is derived from an EMBL/GenBank/DDBJ whole genome shotgun (WGS) entry which is preliminary data.</text>
</comment>
<sequence>MTDVFTLIFCCYSSCCADFRVLSFSYFCSAVGLQAVPAIVFVVFALLDVAVGFFWSLTVRFCLRLGRLQLCQLAVSRVLLLPATFVVFSVGGWG</sequence>
<protein>
    <recommendedName>
        <fullName evidence="4">Transmembrane protein</fullName>
    </recommendedName>
</protein>
<proteinExistence type="predicted"/>
<dbReference type="Proteomes" id="UP000265566">
    <property type="component" value="Chromosome 3"/>
</dbReference>